<evidence type="ECO:0000256" key="4">
    <source>
        <dbReference type="ARBA" id="ARBA00022989"/>
    </source>
</evidence>
<comment type="subcellular location">
    <subcellularLocation>
        <location evidence="1">Membrane</location>
        <topology evidence="1">Multi-pass membrane protein</topology>
    </subcellularLocation>
</comment>
<feature type="transmembrane region" description="Helical" evidence="6">
    <location>
        <begin position="187"/>
        <end position="209"/>
    </location>
</feature>
<reference evidence="8" key="1">
    <citation type="submission" date="2020-12" db="UniProtKB">
        <authorList>
            <consortium name="WormBaseParasite"/>
        </authorList>
    </citation>
    <scope>IDENTIFICATION</scope>
    <source>
        <strain evidence="8">MHco3</strain>
    </source>
</reference>
<sequence length="325" mass="37365">MSGSSTSIQQTTPATKDGADIMRHDVLHTVIEGILVTAYVFVLFIIITSKTRIFKTAFYVIFVATGIADVFAILISCFSRLNRQLRLGPEFKPVISVLMIFSGTTFLTHMIGNIFITINRYSALRFLKSYEKIWCRRNVWIMIFVQYIVAFAAFSNMIGVEIFYKQDSDGRYTLAGVEPSASWRYRYIYTGVSFAYALISVTFNVKLFLEWRRLSKISGHTRLSRHEKGLLLYTALVFVSTMLMCIQQILKAIATLTGNTDFDLWATMQFFWVNDVMVCVPPFCLMVLSTELRRDIANFFRCTRHQNKSTASVTVFTTRQPTRRK</sequence>
<evidence type="ECO:0000256" key="2">
    <source>
        <dbReference type="ARBA" id="ARBA00005692"/>
    </source>
</evidence>
<evidence type="ECO:0000256" key="5">
    <source>
        <dbReference type="ARBA" id="ARBA00023136"/>
    </source>
</evidence>
<keyword evidence="3 6" id="KW-0812">Transmembrane</keyword>
<dbReference type="InterPro" id="IPR019426">
    <property type="entry name" value="7TM_GPCR_serpentine_rcpt_Srv"/>
</dbReference>
<dbReference type="GO" id="GO:0016020">
    <property type="term" value="C:membrane"/>
    <property type="evidence" value="ECO:0007669"/>
    <property type="project" value="UniProtKB-SubCell"/>
</dbReference>
<dbReference type="InterPro" id="IPR000609">
    <property type="entry name" value="7TM_GPCR_serpentine_rcpt_Srg"/>
</dbReference>
<dbReference type="WBParaSite" id="HCON_00128070-00001">
    <property type="protein sequence ID" value="HCON_00128070-00001"/>
    <property type="gene ID" value="HCON_00128070"/>
</dbReference>
<comment type="similarity">
    <text evidence="2 6">Belongs to the nematode receptor-like protein srg family.</text>
</comment>
<dbReference type="OrthoDB" id="5791421at2759"/>
<dbReference type="PANTHER" id="PTHR31552:SF8">
    <property type="entry name" value="SERPENTINE RECEPTOR CLASS GAMMA"/>
    <property type="match status" value="1"/>
</dbReference>
<keyword evidence="4 6" id="KW-1133">Transmembrane helix</keyword>
<evidence type="ECO:0000256" key="1">
    <source>
        <dbReference type="ARBA" id="ARBA00004141"/>
    </source>
</evidence>
<accession>A0A7I4YP23</accession>
<feature type="transmembrane region" description="Helical" evidence="6">
    <location>
        <begin position="230"/>
        <end position="250"/>
    </location>
</feature>
<dbReference type="Gene3D" id="1.20.1070.10">
    <property type="entry name" value="Rhodopsin 7-helix transmembrane proteins"/>
    <property type="match status" value="1"/>
</dbReference>
<proteinExistence type="inferred from homology"/>
<feature type="transmembrane region" description="Helical" evidence="6">
    <location>
        <begin position="139"/>
        <end position="164"/>
    </location>
</feature>
<feature type="transmembrane region" description="Helical" evidence="6">
    <location>
        <begin position="270"/>
        <end position="288"/>
    </location>
</feature>
<dbReference type="GO" id="GO:0004888">
    <property type="term" value="F:transmembrane signaling receptor activity"/>
    <property type="evidence" value="ECO:0007669"/>
    <property type="project" value="InterPro"/>
</dbReference>
<dbReference type="SUPFAM" id="SSF81321">
    <property type="entry name" value="Family A G protein-coupled receptor-like"/>
    <property type="match status" value="1"/>
</dbReference>
<dbReference type="PRINTS" id="PR00698">
    <property type="entry name" value="TMPROTEINSRG"/>
</dbReference>
<feature type="transmembrane region" description="Helical" evidence="6">
    <location>
        <begin position="58"/>
        <end position="81"/>
    </location>
</feature>
<evidence type="ECO:0000313" key="8">
    <source>
        <dbReference type="WBParaSite" id="HCON_00128070-00001"/>
    </source>
</evidence>
<organism evidence="7 8">
    <name type="scientific">Haemonchus contortus</name>
    <name type="common">Barber pole worm</name>
    <dbReference type="NCBI Taxonomy" id="6289"/>
    <lineage>
        <taxon>Eukaryota</taxon>
        <taxon>Metazoa</taxon>
        <taxon>Ecdysozoa</taxon>
        <taxon>Nematoda</taxon>
        <taxon>Chromadorea</taxon>
        <taxon>Rhabditida</taxon>
        <taxon>Rhabditina</taxon>
        <taxon>Rhabditomorpha</taxon>
        <taxon>Strongyloidea</taxon>
        <taxon>Trichostrongylidae</taxon>
        <taxon>Haemonchus</taxon>
    </lineage>
</organism>
<name>A0A7I4YP23_HAECO</name>
<evidence type="ECO:0000256" key="6">
    <source>
        <dbReference type="RuleBase" id="RU280813"/>
    </source>
</evidence>
<dbReference type="PANTHER" id="PTHR31552">
    <property type="entry name" value="SERPENTINE RECEPTOR CLASS GAMMA"/>
    <property type="match status" value="1"/>
</dbReference>
<feature type="transmembrane region" description="Helical" evidence="6">
    <location>
        <begin position="26"/>
        <end position="46"/>
    </location>
</feature>
<keyword evidence="5 6" id="KW-0472">Membrane</keyword>
<protein>
    <recommendedName>
        <fullName evidence="6">Serpentine receptor class gamma</fullName>
    </recommendedName>
</protein>
<dbReference type="AlphaFoldDB" id="A0A7I4YP23"/>
<dbReference type="Proteomes" id="UP000025227">
    <property type="component" value="Unplaced"/>
</dbReference>
<evidence type="ECO:0000313" key="7">
    <source>
        <dbReference type="Proteomes" id="UP000025227"/>
    </source>
</evidence>
<evidence type="ECO:0000256" key="3">
    <source>
        <dbReference type="ARBA" id="ARBA00022692"/>
    </source>
</evidence>
<feature type="transmembrane region" description="Helical" evidence="6">
    <location>
        <begin position="93"/>
        <end position="118"/>
    </location>
</feature>
<keyword evidence="7" id="KW-1185">Reference proteome</keyword>
<dbReference type="Pfam" id="PF10323">
    <property type="entry name" value="7TM_GPCR_Srv"/>
    <property type="match status" value="1"/>
</dbReference>
<dbReference type="GO" id="GO:0007606">
    <property type="term" value="P:sensory perception of chemical stimulus"/>
    <property type="evidence" value="ECO:0007669"/>
    <property type="project" value="UniProtKB-UniRule"/>
</dbReference>